<dbReference type="PANTHER" id="PTHR33392:SF6">
    <property type="entry name" value="POLYISOPRENYL-TEICHOIC ACID--PEPTIDOGLYCAN TEICHOIC ACID TRANSFERASE TAGU"/>
    <property type="match status" value="1"/>
</dbReference>
<dbReference type="NCBIfam" id="TIGR00350">
    <property type="entry name" value="lytR_cpsA_psr"/>
    <property type="match status" value="1"/>
</dbReference>
<proteinExistence type="inferred from homology"/>
<dbReference type="EMBL" id="CP036150">
    <property type="protein sequence ID" value="QEN07688.1"/>
    <property type="molecule type" value="Genomic_DNA"/>
</dbReference>
<dbReference type="InterPro" id="IPR004474">
    <property type="entry name" value="LytR_CpsA_psr"/>
</dbReference>
<organism evidence="4 5">
    <name type="scientific">Oceanispirochaeta crateris</name>
    <dbReference type="NCBI Taxonomy" id="2518645"/>
    <lineage>
        <taxon>Bacteria</taxon>
        <taxon>Pseudomonadati</taxon>
        <taxon>Spirochaetota</taxon>
        <taxon>Spirochaetia</taxon>
        <taxon>Spirochaetales</taxon>
        <taxon>Spirochaetaceae</taxon>
        <taxon>Oceanispirochaeta</taxon>
    </lineage>
</organism>
<comment type="similarity">
    <text evidence="1">Belongs to the LytR/CpsA/Psr (LCP) family.</text>
</comment>
<name>A0A5C1QK36_9SPIO</name>
<keyword evidence="5" id="KW-1185">Reference proteome</keyword>
<dbReference type="Gene3D" id="3.40.630.190">
    <property type="entry name" value="LCP protein"/>
    <property type="match status" value="1"/>
</dbReference>
<evidence type="ECO:0000313" key="4">
    <source>
        <dbReference type="EMBL" id="QEN07688.1"/>
    </source>
</evidence>
<keyword evidence="2" id="KW-0812">Transmembrane</keyword>
<feature type="domain" description="Cell envelope-related transcriptional attenuator" evidence="3">
    <location>
        <begin position="418"/>
        <end position="563"/>
    </location>
</feature>
<feature type="transmembrane region" description="Helical" evidence="2">
    <location>
        <begin position="6"/>
        <end position="25"/>
    </location>
</feature>
<evidence type="ECO:0000256" key="1">
    <source>
        <dbReference type="ARBA" id="ARBA00006068"/>
    </source>
</evidence>
<dbReference type="InterPro" id="IPR050922">
    <property type="entry name" value="LytR/CpsA/Psr_CW_biosynth"/>
</dbReference>
<reference evidence="4 5" key="1">
    <citation type="submission" date="2019-02" db="EMBL/GenBank/DDBJ databases">
        <title>Complete Genome Sequence and Methylome Analysis of free living Spirochaetas.</title>
        <authorList>
            <person name="Fomenkov A."/>
            <person name="Dubinina G."/>
            <person name="Leshcheva N."/>
            <person name="Mikheeva N."/>
            <person name="Grabovich M."/>
            <person name="Vincze T."/>
            <person name="Roberts R.J."/>
        </authorList>
    </citation>
    <scope>NUCLEOTIDE SEQUENCE [LARGE SCALE GENOMIC DNA]</scope>
    <source>
        <strain evidence="4 5">K2</strain>
    </source>
</reference>
<keyword evidence="2" id="KW-1133">Transmembrane helix</keyword>
<dbReference type="Pfam" id="PF03816">
    <property type="entry name" value="LytR_cpsA_psr"/>
    <property type="match status" value="1"/>
</dbReference>
<evidence type="ECO:0000313" key="5">
    <source>
        <dbReference type="Proteomes" id="UP000324209"/>
    </source>
</evidence>
<keyword evidence="2" id="KW-0472">Membrane</keyword>
<dbReference type="OrthoDB" id="305468at2"/>
<dbReference type="KEGG" id="ock:EXM22_06680"/>
<protein>
    <submittedName>
        <fullName evidence="4">LytR family transcriptional regulator</fullName>
    </submittedName>
</protein>
<sequence length="670" mass="77616">MKHKVLIPLFSALLICTLVLIILILNSRWNSKIESYENMVILNQKELTAMRNTQELLKQNTYQVRKYMNLPELNFDTEEDSESDIPDAGSFELAAYDAISYLEEFNSSQEMLKEYTSLLGSENFQSLLRVLNLDYRKSSDFEGVLLKERSPYFKIVYIPDEKRFLIQSYIGDSEVRDSLESKEAVAFLQSETRKLNTLYERVDRLNRDLLQIYSDRNLRNELKKFNLYLGESAFSGKNRFIPILRIDDSELLRIVTDTEHSLFILGNYKYEDLETLKQGLIDYINHNDIRTASERTDDLVEKEIVALLSDPAFKQRLDDLGFTPIMQPREDNDYIYYDFVNEQSLRQGALALQKEFGEVYLMDGDDIPVRSLKTFTVNHELTFNFQLEQMKSESSVSDTFVPAQGSETFLLIGSHEHNADTMILLHGDSETSQLRMLSIPRDLYYEGRKINSIYREFGPQRLVSELSSLTGLSITKYIAIDMYAFIDVVNLLGGIDVRLDEALVDPTYKVRENGRWSTLYYTAGTHHLDGIAALRIARSRHTSSDFERAVRQQKVIAALKDKAVNMNFTDMNKIYELIRITGKYVQTNLSTTDMVKYFLSYKDYNIAGQHVMNTDNVLYASYTNLYRLSDEEQRAALEDESFYKGGWIVLPKDNDWTIIKTYIRSVLTGS</sequence>
<dbReference type="RefSeq" id="WP_149485768.1">
    <property type="nucleotide sequence ID" value="NZ_CP036150.1"/>
</dbReference>
<dbReference type="PANTHER" id="PTHR33392">
    <property type="entry name" value="POLYISOPRENYL-TEICHOIC ACID--PEPTIDOGLYCAN TEICHOIC ACID TRANSFERASE TAGU"/>
    <property type="match status" value="1"/>
</dbReference>
<evidence type="ECO:0000259" key="3">
    <source>
        <dbReference type="Pfam" id="PF03816"/>
    </source>
</evidence>
<accession>A0A5C1QK36</accession>
<dbReference type="Proteomes" id="UP000324209">
    <property type="component" value="Chromosome"/>
</dbReference>
<evidence type="ECO:0000256" key="2">
    <source>
        <dbReference type="SAM" id="Phobius"/>
    </source>
</evidence>
<dbReference type="AlphaFoldDB" id="A0A5C1QK36"/>
<gene>
    <name evidence="4" type="ORF">EXM22_06680</name>
</gene>